<accession>A0A250DCG2</accession>
<dbReference type="NCBIfam" id="TIGR01312">
    <property type="entry name" value="XylB"/>
    <property type="match status" value="1"/>
</dbReference>
<dbReference type="InterPro" id="IPR018484">
    <property type="entry name" value="FGGY_N"/>
</dbReference>
<protein>
    <recommendedName>
        <fullName evidence="8 9">Xylulose kinase</fullName>
        <shortName evidence="8 9">Xylulokinase</shortName>
        <ecNumber evidence="8 9">2.7.1.17</ecNumber>
    </recommendedName>
</protein>
<dbReference type="InterPro" id="IPR000577">
    <property type="entry name" value="Carb_kinase_FGGY"/>
</dbReference>
<dbReference type="SUPFAM" id="SSF53067">
    <property type="entry name" value="Actin-like ATPase domain"/>
    <property type="match status" value="2"/>
</dbReference>
<dbReference type="HAMAP" id="MF_02220">
    <property type="entry name" value="XylB"/>
    <property type="match status" value="1"/>
</dbReference>
<evidence type="ECO:0000256" key="2">
    <source>
        <dbReference type="ARBA" id="ARBA00022629"/>
    </source>
</evidence>
<evidence type="ECO:0000256" key="1">
    <source>
        <dbReference type="ARBA" id="ARBA00009156"/>
    </source>
</evidence>
<comment type="function">
    <text evidence="8">Catalyzes the phosphorylation of D-xylulose to D-xylulose 5-phosphate.</text>
</comment>
<dbReference type="EC" id="2.7.1.17" evidence="8 9"/>
<dbReference type="InterPro" id="IPR043129">
    <property type="entry name" value="ATPase_NBD"/>
</dbReference>
<proteinExistence type="inferred from homology"/>
<keyword evidence="6 8" id="KW-0067">ATP-binding</keyword>
<dbReference type="Pfam" id="PF02782">
    <property type="entry name" value="FGGY_C"/>
    <property type="match status" value="1"/>
</dbReference>
<dbReference type="Proteomes" id="UP000217154">
    <property type="component" value="Chromosome"/>
</dbReference>
<dbReference type="PANTHER" id="PTHR43095:SF6">
    <property type="entry name" value="XYLULOSE KINASE"/>
    <property type="match status" value="1"/>
</dbReference>
<evidence type="ECO:0000256" key="6">
    <source>
        <dbReference type="ARBA" id="ARBA00022840"/>
    </source>
</evidence>
<keyword evidence="3 8" id="KW-0808">Transferase</keyword>
<dbReference type="GO" id="GO:0042732">
    <property type="term" value="P:D-xylose metabolic process"/>
    <property type="evidence" value="ECO:0007669"/>
    <property type="project" value="UniProtKB-KW"/>
</dbReference>
<organism evidence="12 13">
    <name type="scientific">Variovorax boronicumulans</name>
    <dbReference type="NCBI Taxonomy" id="436515"/>
    <lineage>
        <taxon>Bacteria</taxon>
        <taxon>Pseudomonadati</taxon>
        <taxon>Pseudomonadota</taxon>
        <taxon>Betaproteobacteria</taxon>
        <taxon>Burkholderiales</taxon>
        <taxon>Comamonadaceae</taxon>
        <taxon>Variovorax</taxon>
    </lineage>
</organism>
<keyword evidence="2 8" id="KW-0859">Xylose metabolism</keyword>
<dbReference type="InterPro" id="IPR050406">
    <property type="entry name" value="FGGY_Carb_Kinase"/>
</dbReference>
<evidence type="ECO:0000256" key="7">
    <source>
        <dbReference type="ARBA" id="ARBA00023277"/>
    </source>
</evidence>
<evidence type="ECO:0000313" key="13">
    <source>
        <dbReference type="Proteomes" id="UP000217154"/>
    </source>
</evidence>
<dbReference type="Gene3D" id="3.30.420.40">
    <property type="match status" value="2"/>
</dbReference>
<comment type="similarity">
    <text evidence="1 8 9">Belongs to the FGGY kinase family.</text>
</comment>
<dbReference type="AlphaFoldDB" id="A0A250DCG2"/>
<evidence type="ECO:0000256" key="9">
    <source>
        <dbReference type="RuleBase" id="RU364073"/>
    </source>
</evidence>
<dbReference type="GO" id="GO:0004856">
    <property type="term" value="F:D-xylulokinase activity"/>
    <property type="evidence" value="ECO:0007669"/>
    <property type="project" value="UniProtKB-UniRule"/>
</dbReference>
<feature type="domain" description="Carbohydrate kinase FGGY C-terminal" evidence="11">
    <location>
        <begin position="254"/>
        <end position="439"/>
    </location>
</feature>
<dbReference type="EMBL" id="CP023284">
    <property type="protein sequence ID" value="ATA51952.1"/>
    <property type="molecule type" value="Genomic_DNA"/>
</dbReference>
<name>A0A250DCG2_9BURK</name>
<reference evidence="12 13" key="1">
    <citation type="submission" date="2017-09" db="EMBL/GenBank/DDBJ databases">
        <title>The diverse metabolic capabilities of V. boronicumulans make it an excellent choice for continued studies on novel biodegradation.</title>
        <authorList>
            <person name="Sun S."/>
        </authorList>
    </citation>
    <scope>NUCLEOTIDE SEQUENCE [LARGE SCALE GENOMIC DNA]</scope>
    <source>
        <strain evidence="12 13">J1</strain>
    </source>
</reference>
<dbReference type="RefSeq" id="WP_095743135.1">
    <property type="nucleotide sequence ID" value="NZ_CP023284.1"/>
</dbReference>
<keyword evidence="5 8" id="KW-0418">Kinase</keyword>
<evidence type="ECO:0000259" key="11">
    <source>
        <dbReference type="Pfam" id="PF02782"/>
    </source>
</evidence>
<evidence type="ECO:0000313" key="12">
    <source>
        <dbReference type="EMBL" id="ATA51952.1"/>
    </source>
</evidence>
<dbReference type="InterPro" id="IPR018483">
    <property type="entry name" value="Carb_kinase_FGGY_CS"/>
</dbReference>
<feature type="active site" description="Proton acceptor" evidence="8">
    <location>
        <position position="237"/>
    </location>
</feature>
<evidence type="ECO:0000256" key="5">
    <source>
        <dbReference type="ARBA" id="ARBA00022777"/>
    </source>
</evidence>
<dbReference type="PANTHER" id="PTHR43095">
    <property type="entry name" value="SUGAR KINASE"/>
    <property type="match status" value="1"/>
</dbReference>
<dbReference type="InterPro" id="IPR006000">
    <property type="entry name" value="Xylulokinase"/>
</dbReference>
<feature type="binding site" evidence="8">
    <location>
        <begin position="80"/>
        <end position="81"/>
    </location>
    <ligand>
        <name>substrate</name>
    </ligand>
</feature>
<evidence type="ECO:0000256" key="4">
    <source>
        <dbReference type="ARBA" id="ARBA00022741"/>
    </source>
</evidence>
<sequence>MLIGIDIGTSAVKIVLTDLQLLQVVATVDRPLTSQYPQPLWCEHDPDQWWAAVADGLDELARTHPTAMAGVQGIGLSGQMHSLVLLDAADRPVRPAILWNDGRAAAEAAELMQTDLALRRAVGVQPMAGFTGPKLRWLRTHEPEAVARARSLLLTKDYVRLQLSGEKVTDVTDAAGTWLFDQAQRRWSPQALAACGVDPAWLPRVVESCEPCATVRDALAARWGLPRGVPIAGGAGDAAAGGVGIGVVGPGDGFVSLGTSAQILVADTAHRPDPERLVHAFCHALPQRWYRMAALLNGASPLAALASCTGGASVGELLAEVEAAYAGPSRLLALPYLFGERTPHNNPFARGAIVGLSGATTRADLMQAVCEGIAFSLADGLEALSAQTARPERLALIGGGARSAFLAQLIASVLDVPLVLYESADRGPAFGAARLARLAVTGEDPAGVVVAPAVRQVLAPDAALHAAYQPRLEAFRTLYRAMAPVWASVA</sequence>
<evidence type="ECO:0000259" key="10">
    <source>
        <dbReference type="Pfam" id="PF00370"/>
    </source>
</evidence>
<feature type="domain" description="Carbohydrate kinase FGGY N-terminal" evidence="10">
    <location>
        <begin position="1"/>
        <end position="244"/>
    </location>
</feature>
<dbReference type="Pfam" id="PF00370">
    <property type="entry name" value="FGGY_N"/>
    <property type="match status" value="1"/>
</dbReference>
<dbReference type="CDD" id="cd07808">
    <property type="entry name" value="ASKHA_NBD_FGGY_EcXK-like"/>
    <property type="match status" value="1"/>
</dbReference>
<comment type="catalytic activity">
    <reaction evidence="8 9">
        <text>D-xylulose + ATP = D-xylulose 5-phosphate + ADP + H(+)</text>
        <dbReference type="Rhea" id="RHEA:10964"/>
        <dbReference type="ChEBI" id="CHEBI:15378"/>
        <dbReference type="ChEBI" id="CHEBI:17140"/>
        <dbReference type="ChEBI" id="CHEBI:30616"/>
        <dbReference type="ChEBI" id="CHEBI:57737"/>
        <dbReference type="ChEBI" id="CHEBI:456216"/>
        <dbReference type="EC" id="2.7.1.17"/>
    </reaction>
</comment>
<dbReference type="GO" id="GO:0005998">
    <property type="term" value="P:xylulose catabolic process"/>
    <property type="evidence" value="ECO:0007669"/>
    <property type="project" value="UniProtKB-UniRule"/>
</dbReference>
<keyword evidence="4 8" id="KW-0547">Nucleotide-binding</keyword>
<feature type="site" description="Important for activity" evidence="8">
    <location>
        <position position="6"/>
    </location>
</feature>
<dbReference type="PROSITE" id="PS00933">
    <property type="entry name" value="FGGY_KINASES_1"/>
    <property type="match status" value="1"/>
</dbReference>
<dbReference type="KEGG" id="vbo:CKY39_00970"/>
<dbReference type="GO" id="GO:0005524">
    <property type="term" value="F:ATP binding"/>
    <property type="evidence" value="ECO:0007669"/>
    <property type="project" value="UniProtKB-UniRule"/>
</dbReference>
<dbReference type="PIRSF" id="PIRSF000538">
    <property type="entry name" value="GlpK"/>
    <property type="match status" value="1"/>
</dbReference>
<gene>
    <name evidence="8 9 12" type="primary">xylB</name>
    <name evidence="12" type="ORF">CKY39_00970</name>
</gene>
<evidence type="ECO:0000256" key="3">
    <source>
        <dbReference type="ARBA" id="ARBA00022679"/>
    </source>
</evidence>
<evidence type="ECO:0000256" key="8">
    <source>
        <dbReference type="HAMAP-Rule" id="MF_02220"/>
    </source>
</evidence>
<keyword evidence="7 8" id="KW-0119">Carbohydrate metabolism</keyword>
<dbReference type="InterPro" id="IPR018485">
    <property type="entry name" value="FGGY_C"/>
</dbReference>